<dbReference type="SUPFAM" id="SSF51735">
    <property type="entry name" value="NAD(P)-binding Rossmann-fold domains"/>
    <property type="match status" value="1"/>
</dbReference>
<dbReference type="Gene3D" id="3.40.50.720">
    <property type="entry name" value="NAD(P)-binding Rossmann-like Domain"/>
    <property type="match status" value="1"/>
</dbReference>
<comment type="caution">
    <text evidence="3">The sequence shown here is derived from an EMBL/GenBank/DDBJ whole genome shotgun (WGS) entry which is preliminary data.</text>
</comment>
<accession>A0A6N6RJ18</accession>
<dbReference type="EMBL" id="WBVO01000001">
    <property type="protein sequence ID" value="KAB2814343.1"/>
    <property type="molecule type" value="Genomic_DNA"/>
</dbReference>
<dbReference type="AlphaFoldDB" id="A0A6N6RJ18"/>
<keyword evidence="4" id="KW-1185">Reference proteome</keyword>
<evidence type="ECO:0000313" key="4">
    <source>
        <dbReference type="Proteomes" id="UP000468650"/>
    </source>
</evidence>
<dbReference type="OrthoDB" id="9801785at2"/>
<dbReference type="InterPro" id="IPR036291">
    <property type="entry name" value="NAD(P)-bd_dom_sf"/>
</dbReference>
<dbReference type="Proteomes" id="UP000468650">
    <property type="component" value="Unassembled WGS sequence"/>
</dbReference>
<dbReference type="Gene3D" id="3.90.25.10">
    <property type="entry name" value="UDP-galactose 4-epimerase, domain 1"/>
    <property type="match status" value="1"/>
</dbReference>
<dbReference type="RefSeq" id="WP_151665923.1">
    <property type="nucleotide sequence ID" value="NZ_WBVO01000001.1"/>
</dbReference>
<dbReference type="InterPro" id="IPR001509">
    <property type="entry name" value="Epimerase_deHydtase"/>
</dbReference>
<protein>
    <submittedName>
        <fullName evidence="3">NAD-dependent epimerase/dehydratase family protein</fullName>
    </submittedName>
</protein>
<proteinExistence type="predicted"/>
<gene>
    <name evidence="3" type="ORF">F8C67_01015</name>
</gene>
<reference evidence="3 4" key="1">
    <citation type="submission" date="2019-09" db="EMBL/GenBank/DDBJ databases">
        <title>Genomes of family Cryomorphaceae.</title>
        <authorList>
            <person name="Bowman J.P."/>
        </authorList>
    </citation>
    <scope>NUCLEOTIDE SEQUENCE [LARGE SCALE GENOMIC DNA]</scope>
    <source>
        <strain evidence="3 4">LMG 25704</strain>
    </source>
</reference>
<dbReference type="PANTHER" id="PTHR43574">
    <property type="entry name" value="EPIMERASE-RELATED"/>
    <property type="match status" value="1"/>
</dbReference>
<evidence type="ECO:0000259" key="2">
    <source>
        <dbReference type="Pfam" id="PF01370"/>
    </source>
</evidence>
<feature type="domain" description="NAD-dependent epimerase/dehydratase" evidence="2">
    <location>
        <begin position="3"/>
        <end position="250"/>
    </location>
</feature>
<keyword evidence="1" id="KW-0520">NAD</keyword>
<evidence type="ECO:0000313" key="3">
    <source>
        <dbReference type="EMBL" id="KAB2814343.1"/>
    </source>
</evidence>
<dbReference type="Pfam" id="PF01370">
    <property type="entry name" value="Epimerase"/>
    <property type="match status" value="1"/>
</dbReference>
<sequence>MSILVTGSAGFIGHHVTQKLLNQGHHVVAIDSLNSYYDPQLKFDRNKALDTSQGQYEFLQVDLADRITLRKIFEKHRFDFVIHLAAQAGVRYSIENPQAYMHSNMDGFFSILDLAKEHKPKHFIYASSSSVYGMDSKQPFNEDEACDNPVSFYAATKRSNELMAAAYSNLYGMVTTALRFFTVYGPWGRPDMAPILFANAAMKGEGIKVFNNGDQKRDFTYIDDIVENVVRIMDNEKRIAEGGHQIMNIGNGSPVNLMDFIGLIEKSYDIELNKEYLPAQQGDVKVTYADTTKLESYTEFKPSTSLETGIARFVEWHKSYYGG</sequence>
<organism evidence="3 4">
    <name type="scientific">Phaeocystidibacter luteus</name>
    <dbReference type="NCBI Taxonomy" id="911197"/>
    <lineage>
        <taxon>Bacteria</taxon>
        <taxon>Pseudomonadati</taxon>
        <taxon>Bacteroidota</taxon>
        <taxon>Flavobacteriia</taxon>
        <taxon>Flavobacteriales</taxon>
        <taxon>Phaeocystidibacteraceae</taxon>
        <taxon>Phaeocystidibacter</taxon>
    </lineage>
</organism>
<name>A0A6N6RJ18_9FLAO</name>
<evidence type="ECO:0000256" key="1">
    <source>
        <dbReference type="ARBA" id="ARBA00023027"/>
    </source>
</evidence>
<dbReference type="PRINTS" id="PR01713">
    <property type="entry name" value="NUCEPIMERASE"/>
</dbReference>